<reference evidence="3" key="1">
    <citation type="submission" date="2017-04" db="EMBL/GenBank/DDBJ databases">
        <title>Function of individual gut microbiota members based on whole genome sequencing of pure cultures obtained from chicken caecum.</title>
        <authorList>
            <person name="Medvecky M."/>
            <person name="Cejkova D."/>
            <person name="Polansky O."/>
            <person name="Karasova D."/>
            <person name="Kubasova T."/>
            <person name="Cizek A."/>
            <person name="Rychlik I."/>
        </authorList>
    </citation>
    <scope>NUCLEOTIDE SEQUENCE [LARGE SCALE GENOMIC DNA]</scope>
    <source>
        <strain evidence="3">An70</strain>
    </source>
</reference>
<evidence type="ECO:0000313" key="2">
    <source>
        <dbReference type="EMBL" id="OUN42071.1"/>
    </source>
</evidence>
<organism evidence="2 3">
    <name type="scientific">Enorma massiliensis</name>
    <dbReference type="NCBI Taxonomy" id="1472761"/>
    <lineage>
        <taxon>Bacteria</taxon>
        <taxon>Bacillati</taxon>
        <taxon>Actinomycetota</taxon>
        <taxon>Coriobacteriia</taxon>
        <taxon>Coriobacteriales</taxon>
        <taxon>Coriobacteriaceae</taxon>
        <taxon>Enorma</taxon>
    </lineage>
</organism>
<dbReference type="AlphaFoldDB" id="A0A1Y3U037"/>
<gene>
    <name evidence="2" type="ORF">B5G21_07990</name>
</gene>
<name>A0A1Y3U037_9ACTN</name>
<accession>A0A1Y3U037</accession>
<dbReference type="Proteomes" id="UP000196560">
    <property type="component" value="Unassembled WGS sequence"/>
</dbReference>
<keyword evidence="3" id="KW-1185">Reference proteome</keyword>
<dbReference type="EMBL" id="NFHO01000009">
    <property type="protein sequence ID" value="OUN42071.1"/>
    <property type="molecule type" value="Genomic_DNA"/>
</dbReference>
<feature type="region of interest" description="Disordered" evidence="1">
    <location>
        <begin position="30"/>
        <end position="59"/>
    </location>
</feature>
<evidence type="ECO:0000313" key="3">
    <source>
        <dbReference type="Proteomes" id="UP000196560"/>
    </source>
</evidence>
<comment type="caution">
    <text evidence="2">The sequence shown here is derived from an EMBL/GenBank/DDBJ whole genome shotgun (WGS) entry which is preliminary data.</text>
</comment>
<proteinExistence type="predicted"/>
<protein>
    <submittedName>
        <fullName evidence="2">Uncharacterized protein</fullName>
    </submittedName>
</protein>
<dbReference type="RefSeq" id="WP_087186744.1">
    <property type="nucleotide sequence ID" value="NZ_CALUIC010000013.1"/>
</dbReference>
<dbReference type="STRING" id="1118060.GCA_000311845_00555"/>
<sequence length="275" mass="28048">MTAATKGAREAAGLRVGLIKLDEGCESRHPGQVCGSRHAGEGSGPQHPGEGPSPNPSPAALLLDDFADALAAYTRISARQNGTAAVAPRFVRARLEAGHRLPATLEAGGLTGCDVVICAACCTTGAPDAAATLCAALQDGSAAANDAVRPGTPIGMLAAGNAHDGSDAREVVARAASTCQSAGHPWIGGVIVTDGALLPRLMRTPRLGAWRRDVSEAVDCLVAAVRLGRSLDEVEGILGAGTENLDARHRAPSVIVASPHTLWRSVVSKCRRLGE</sequence>
<evidence type="ECO:0000256" key="1">
    <source>
        <dbReference type="SAM" id="MobiDB-lite"/>
    </source>
</evidence>
<dbReference type="eggNOG" id="ENOG5030JXV">
    <property type="taxonomic scope" value="Bacteria"/>
</dbReference>